<accession>A0A3M2KP29</accession>
<comment type="caution">
    <text evidence="1">The sequence shown here is derived from an EMBL/GenBank/DDBJ whole genome shotgun (WGS) entry which is preliminary data.</text>
</comment>
<proteinExistence type="predicted"/>
<keyword evidence="1" id="KW-0418">Kinase</keyword>
<sequence>AGLVSGSGPSCAFLAADAEAAAAIAATLAASGHCRAARATTGPAAGATTIDSHA</sequence>
<dbReference type="Proteomes" id="UP000278673">
    <property type="component" value="Unassembled WGS sequence"/>
</dbReference>
<protein>
    <submittedName>
        <fullName evidence="1">4-(Cytidine 5'-diphospho)-2-C-methyl-D-erythritol kinase</fullName>
        <ecNumber evidence="1">2.7.1.148</ecNumber>
    </submittedName>
</protein>
<organism evidence="1 2">
    <name type="scientific">Streptomyces triticirhizae</name>
    <dbReference type="NCBI Taxonomy" id="2483353"/>
    <lineage>
        <taxon>Bacteria</taxon>
        <taxon>Bacillati</taxon>
        <taxon>Actinomycetota</taxon>
        <taxon>Actinomycetes</taxon>
        <taxon>Kitasatosporales</taxon>
        <taxon>Streptomycetaceae</taxon>
        <taxon>Streptomyces</taxon>
    </lineage>
</organism>
<dbReference type="SUPFAM" id="SSF55060">
    <property type="entry name" value="GHMP Kinase, C-terminal domain"/>
    <property type="match status" value="1"/>
</dbReference>
<dbReference type="InterPro" id="IPR036554">
    <property type="entry name" value="GHMP_kinase_C_sf"/>
</dbReference>
<name>A0A3M2KP29_9ACTN</name>
<keyword evidence="1" id="KW-0808">Transferase</keyword>
<dbReference type="EC" id="2.7.1.148" evidence="1"/>
<evidence type="ECO:0000313" key="2">
    <source>
        <dbReference type="Proteomes" id="UP000278673"/>
    </source>
</evidence>
<dbReference type="AlphaFoldDB" id="A0A3M2KP29"/>
<keyword evidence="2" id="KW-1185">Reference proteome</keyword>
<gene>
    <name evidence="1" type="ORF">EBN88_29490</name>
</gene>
<reference evidence="1 2" key="1">
    <citation type="submission" date="2018-10" db="EMBL/GenBank/DDBJ databases">
        <title>Isolation, diversity and antifungal activity of actinobacteria from wheat.</title>
        <authorList>
            <person name="Han C."/>
        </authorList>
    </citation>
    <scope>NUCLEOTIDE SEQUENCE [LARGE SCALE GENOMIC DNA]</scope>
    <source>
        <strain evidence="1 2">NEAU-YY642</strain>
    </source>
</reference>
<dbReference type="GO" id="GO:0050515">
    <property type="term" value="F:4-(cytidine 5'-diphospho)-2-C-methyl-D-erythritol kinase activity"/>
    <property type="evidence" value="ECO:0007669"/>
    <property type="project" value="UniProtKB-EC"/>
</dbReference>
<feature type="non-terminal residue" evidence="1">
    <location>
        <position position="1"/>
    </location>
</feature>
<dbReference type="EMBL" id="RFFJ01000351">
    <property type="protein sequence ID" value="RMI27442.1"/>
    <property type="molecule type" value="Genomic_DNA"/>
</dbReference>
<evidence type="ECO:0000313" key="1">
    <source>
        <dbReference type="EMBL" id="RMI27442.1"/>
    </source>
</evidence>
<dbReference type="Gene3D" id="3.30.70.890">
    <property type="entry name" value="GHMP kinase, C-terminal domain"/>
    <property type="match status" value="1"/>
</dbReference>